<dbReference type="InterPro" id="IPR000648">
    <property type="entry name" value="Oxysterol-bd"/>
</dbReference>
<dbReference type="EMBL" id="UYYF01004370">
    <property type="protein sequence ID" value="VDN03163.1"/>
    <property type="molecule type" value="Genomic_DNA"/>
</dbReference>
<evidence type="ECO:0000313" key="13">
    <source>
        <dbReference type="Proteomes" id="UP000276776"/>
    </source>
</evidence>
<dbReference type="SUPFAM" id="SSF50729">
    <property type="entry name" value="PH domain-like"/>
    <property type="match status" value="1"/>
</dbReference>
<evidence type="ECO:0000256" key="8">
    <source>
        <dbReference type="RuleBase" id="RU003844"/>
    </source>
</evidence>
<dbReference type="Pfam" id="PF15409">
    <property type="entry name" value="PH_8"/>
    <property type="match status" value="1"/>
</dbReference>
<feature type="domain" description="PH" evidence="11">
    <location>
        <begin position="16"/>
        <end position="110"/>
    </location>
</feature>
<keyword evidence="5" id="KW-0597">Phosphoprotein</keyword>
<dbReference type="OMA" id="LPEMKGW"/>
<dbReference type="InterPro" id="IPR011993">
    <property type="entry name" value="PH-like_dom_sf"/>
</dbReference>
<dbReference type="InterPro" id="IPR018494">
    <property type="entry name" value="Oxysterol-bd_CS"/>
</dbReference>
<keyword evidence="4" id="KW-0963">Cytoplasm</keyword>
<evidence type="ECO:0000256" key="5">
    <source>
        <dbReference type="ARBA" id="ARBA00022553"/>
    </source>
</evidence>
<gene>
    <name evidence="12" type="ORF">TCLT_LOCUS5872</name>
</gene>
<evidence type="ECO:0000256" key="10">
    <source>
        <dbReference type="SAM" id="Coils"/>
    </source>
</evidence>
<dbReference type="InterPro" id="IPR037239">
    <property type="entry name" value="OSBP_sf"/>
</dbReference>
<feature type="coiled-coil region" evidence="10">
    <location>
        <begin position="217"/>
        <end position="244"/>
    </location>
</feature>
<keyword evidence="3 9" id="KW-0813">Transport</keyword>
<evidence type="ECO:0000256" key="6">
    <source>
        <dbReference type="ARBA" id="ARBA00023055"/>
    </source>
</evidence>
<protein>
    <recommendedName>
        <fullName evidence="9">Oxysterol-binding protein</fullName>
    </recommendedName>
</protein>
<dbReference type="GO" id="GO:0005829">
    <property type="term" value="C:cytosol"/>
    <property type="evidence" value="ECO:0007669"/>
    <property type="project" value="TreeGrafter"/>
</dbReference>
<dbReference type="SUPFAM" id="SSF144000">
    <property type="entry name" value="Oxysterol-binding protein-like"/>
    <property type="match status" value="1"/>
</dbReference>
<dbReference type="PANTHER" id="PTHR10972">
    <property type="entry name" value="OXYSTEROL-BINDING PROTEIN-RELATED"/>
    <property type="match status" value="1"/>
</dbReference>
<evidence type="ECO:0000256" key="3">
    <source>
        <dbReference type="ARBA" id="ARBA00022448"/>
    </source>
</evidence>
<dbReference type="GO" id="GO:0032934">
    <property type="term" value="F:sterol binding"/>
    <property type="evidence" value="ECO:0007669"/>
    <property type="project" value="TreeGrafter"/>
</dbReference>
<dbReference type="PANTHER" id="PTHR10972:SF205">
    <property type="entry name" value="OXYSTEROL-BINDING PROTEIN 1"/>
    <property type="match status" value="1"/>
</dbReference>
<evidence type="ECO:0000256" key="2">
    <source>
        <dbReference type="ARBA" id="ARBA00008842"/>
    </source>
</evidence>
<organism evidence="14">
    <name type="scientific">Thelazia callipaeda</name>
    <name type="common">Oriental eyeworm</name>
    <name type="synonym">Parasitic nematode</name>
    <dbReference type="NCBI Taxonomy" id="103827"/>
    <lineage>
        <taxon>Eukaryota</taxon>
        <taxon>Metazoa</taxon>
        <taxon>Ecdysozoa</taxon>
        <taxon>Nematoda</taxon>
        <taxon>Chromadorea</taxon>
        <taxon>Rhabditida</taxon>
        <taxon>Spirurina</taxon>
        <taxon>Spiruromorpha</taxon>
        <taxon>Thelazioidea</taxon>
        <taxon>Thelaziidae</taxon>
        <taxon>Thelazia</taxon>
    </lineage>
</organism>
<evidence type="ECO:0000256" key="1">
    <source>
        <dbReference type="ARBA" id="ARBA00004496"/>
    </source>
</evidence>
<reference evidence="12 13" key="2">
    <citation type="submission" date="2018-11" db="EMBL/GenBank/DDBJ databases">
        <authorList>
            <consortium name="Pathogen Informatics"/>
        </authorList>
    </citation>
    <scope>NUCLEOTIDE SEQUENCE [LARGE SCALE GENOMIC DNA]</scope>
</reference>
<evidence type="ECO:0000256" key="9">
    <source>
        <dbReference type="RuleBase" id="RU003845"/>
    </source>
</evidence>
<keyword evidence="10" id="KW-0175">Coiled coil</keyword>
<dbReference type="PROSITE" id="PS50003">
    <property type="entry name" value="PH_DOMAIN"/>
    <property type="match status" value="1"/>
</dbReference>
<dbReference type="PROSITE" id="PS01013">
    <property type="entry name" value="OSBP"/>
    <property type="match status" value="1"/>
</dbReference>
<evidence type="ECO:0000256" key="4">
    <source>
        <dbReference type="ARBA" id="ARBA00022490"/>
    </source>
</evidence>
<dbReference type="STRING" id="103827.A0A0N5CZG3"/>
<reference evidence="14" key="1">
    <citation type="submission" date="2017-02" db="UniProtKB">
        <authorList>
            <consortium name="WormBaseParasite"/>
        </authorList>
    </citation>
    <scope>IDENTIFICATION</scope>
</reference>
<accession>A0A0N5CZG3</accession>
<evidence type="ECO:0000256" key="7">
    <source>
        <dbReference type="ARBA" id="ARBA00023121"/>
    </source>
</evidence>
<dbReference type="Gene3D" id="2.30.29.30">
    <property type="entry name" value="Pleckstrin-homology domain (PH domain)/Phosphotyrosine-binding domain (PTB)"/>
    <property type="match status" value="1"/>
</dbReference>
<name>A0A0N5CZG3_THECL</name>
<dbReference type="WBParaSite" id="TCLT_0000588301-mRNA-1">
    <property type="protein sequence ID" value="TCLT_0000588301-mRNA-1"/>
    <property type="gene ID" value="TCLT_0000588301"/>
</dbReference>
<comment type="similarity">
    <text evidence="2 8">Belongs to the OSBP family.</text>
</comment>
<dbReference type="OrthoDB" id="1854502at2759"/>
<dbReference type="InterPro" id="IPR041680">
    <property type="entry name" value="PH_8"/>
</dbReference>
<dbReference type="GO" id="GO:0006869">
    <property type="term" value="P:lipid transport"/>
    <property type="evidence" value="ECO:0007669"/>
    <property type="project" value="UniProtKB-KW"/>
</dbReference>
<dbReference type="Gene3D" id="2.40.160.120">
    <property type="match status" value="1"/>
</dbReference>
<evidence type="ECO:0000313" key="12">
    <source>
        <dbReference type="EMBL" id="VDN03163.1"/>
    </source>
</evidence>
<dbReference type="GO" id="GO:0005886">
    <property type="term" value="C:plasma membrane"/>
    <property type="evidence" value="ECO:0007669"/>
    <property type="project" value="TreeGrafter"/>
</dbReference>
<dbReference type="InterPro" id="IPR001849">
    <property type="entry name" value="PH_domain"/>
</dbReference>
<dbReference type="FunFam" id="2.40.160.120:FF:000031">
    <property type="entry name" value="Oxysterol-binding protein 2"/>
    <property type="match status" value="1"/>
</dbReference>
<keyword evidence="6 9" id="KW-0445">Lipid transport</keyword>
<comment type="subcellular location">
    <subcellularLocation>
        <location evidence="1">Cytoplasm</location>
    </subcellularLocation>
</comment>
<dbReference type="AlphaFoldDB" id="A0A0N5CZG3"/>
<dbReference type="SMART" id="SM00233">
    <property type="entry name" value="PH"/>
    <property type="match status" value="1"/>
</dbReference>
<dbReference type="GO" id="GO:0097038">
    <property type="term" value="C:perinuclear endoplasmic reticulum"/>
    <property type="evidence" value="ECO:0007669"/>
    <property type="project" value="TreeGrafter"/>
</dbReference>
<evidence type="ECO:0000313" key="14">
    <source>
        <dbReference type="WBParaSite" id="TCLT_0000588301-mRNA-1"/>
    </source>
</evidence>
<keyword evidence="7" id="KW-0446">Lipid-binding</keyword>
<proteinExistence type="inferred from homology"/>
<keyword evidence="13" id="KW-1185">Reference proteome</keyword>
<dbReference type="Proteomes" id="UP000276776">
    <property type="component" value="Unassembled WGS sequence"/>
</dbReference>
<evidence type="ECO:0000259" key="11">
    <source>
        <dbReference type="PROSITE" id="PS50003"/>
    </source>
</evidence>
<sequence length="748" mass="85926">MSSERKISHTAQLLGIEEKYGWLLKWTNYIKGYRQRWFVLDSSANLSYYRNSSEVGQSCRGSINLQEACIHVDKFTNSLTVSAPTQTFHLKAQNELDYDKWFRALEFARHRAVRAAESDEDEEIKMNVSSNHGAAAIETMNQSIAVKILDLRTCSSLISKHGSELLKALNSLEKTDAVKAVGERINLFKITTAAMMKACEEFVTLTAVESKRVGRYAANEHEQRLRLQDQLEELAHQHRKLEKVAYQSAHPNSISLESRGVFNISFSAFLDAEEEFHDACDCAFDVNDDSLSFRKSVSSQAGSICETADSRLFNAEIVYPESVKAETTFVRSAISTQHLRQRRTKIPERPQISLNLWSIMRNCIGKELTKIPMPVNFNEPLSVLQRISEDLEYSYLLDDAAEKDSSLEQMCFVAAFAISAYSTTGYRTTKPFNPLLGETFECDRFVDLGWRSLAEQVSHHPPVTAHHAEGRKWKLNQDFSMMSRFRGKYLSVTPTGYTYLKFLNTGNEYSYKKVTTTVHNIIVGKLWIDNHGEMQIENHKTGDKCVLKFHPYSYFSREPPRKVAGLVKDPDGKVCWLIQGIWDCYLDILKVTNEVRTGGNARFETLPPNRIWGVNPSVENADKMYYFTKLAIELNEPEEGVAPTDSRLRPDQRLMEEGKWDEANEMKVRIEEKQRATRRKRELLAEKAMEKGEPFEEYKPLWFKKSQHKATGALIHVFNGEYWEKKKINDWSRCPNIFDLNSDLSRSF</sequence>
<dbReference type="Pfam" id="PF01237">
    <property type="entry name" value="Oxysterol_BP"/>
    <property type="match status" value="1"/>
</dbReference>